<evidence type="ECO:0000313" key="2">
    <source>
        <dbReference type="Proteomes" id="UP000800038"/>
    </source>
</evidence>
<organism evidence="1 2">
    <name type="scientific">Clathrospora elynae</name>
    <dbReference type="NCBI Taxonomy" id="706981"/>
    <lineage>
        <taxon>Eukaryota</taxon>
        <taxon>Fungi</taxon>
        <taxon>Dikarya</taxon>
        <taxon>Ascomycota</taxon>
        <taxon>Pezizomycotina</taxon>
        <taxon>Dothideomycetes</taxon>
        <taxon>Pleosporomycetidae</taxon>
        <taxon>Pleosporales</taxon>
        <taxon>Diademaceae</taxon>
        <taxon>Clathrospora</taxon>
    </lineage>
</organism>
<keyword evidence="2" id="KW-1185">Reference proteome</keyword>
<name>A0A6A5T0T4_9PLEO</name>
<proteinExistence type="predicted"/>
<sequence length="199" mass="22260">MTGKALGAPGPRGHTLVQCVVTFAFFSQPYASRYHRIVSHGPPRLNHAGARHATDQFTCVETTRRSRERLRYRAACGEFADLHCRCLAVRHSRTTHARVRFEGPFSKGMAARAKKGGRITTARHKIAGTQHYGLGTKRHTISSDHYIPTCIIIWAPSSLDRTTHTARANRGLHQISTDTHTWLAANRRLHTDCMRGAET</sequence>
<dbReference type="EMBL" id="ML976005">
    <property type="protein sequence ID" value="KAF1946153.1"/>
    <property type="molecule type" value="Genomic_DNA"/>
</dbReference>
<dbReference type="AlphaFoldDB" id="A0A6A5T0T4"/>
<gene>
    <name evidence="1" type="ORF">EJ02DRAFT_262882</name>
</gene>
<accession>A0A6A5T0T4</accession>
<dbReference type="Proteomes" id="UP000800038">
    <property type="component" value="Unassembled WGS sequence"/>
</dbReference>
<protein>
    <submittedName>
        <fullName evidence="1">Uncharacterized protein</fullName>
    </submittedName>
</protein>
<evidence type="ECO:0000313" key="1">
    <source>
        <dbReference type="EMBL" id="KAF1946153.1"/>
    </source>
</evidence>
<reference evidence="1" key="1">
    <citation type="journal article" date="2020" name="Stud. Mycol.">
        <title>101 Dothideomycetes genomes: a test case for predicting lifestyles and emergence of pathogens.</title>
        <authorList>
            <person name="Haridas S."/>
            <person name="Albert R."/>
            <person name="Binder M."/>
            <person name="Bloem J."/>
            <person name="Labutti K."/>
            <person name="Salamov A."/>
            <person name="Andreopoulos B."/>
            <person name="Baker S."/>
            <person name="Barry K."/>
            <person name="Bills G."/>
            <person name="Bluhm B."/>
            <person name="Cannon C."/>
            <person name="Castanera R."/>
            <person name="Culley D."/>
            <person name="Daum C."/>
            <person name="Ezra D."/>
            <person name="Gonzalez J."/>
            <person name="Henrissat B."/>
            <person name="Kuo A."/>
            <person name="Liang C."/>
            <person name="Lipzen A."/>
            <person name="Lutzoni F."/>
            <person name="Magnuson J."/>
            <person name="Mondo S."/>
            <person name="Nolan M."/>
            <person name="Ohm R."/>
            <person name="Pangilinan J."/>
            <person name="Park H.-J."/>
            <person name="Ramirez L."/>
            <person name="Alfaro M."/>
            <person name="Sun H."/>
            <person name="Tritt A."/>
            <person name="Yoshinaga Y."/>
            <person name="Zwiers L.-H."/>
            <person name="Turgeon B."/>
            <person name="Goodwin S."/>
            <person name="Spatafora J."/>
            <person name="Crous P."/>
            <person name="Grigoriev I."/>
        </authorList>
    </citation>
    <scope>NUCLEOTIDE SEQUENCE</scope>
    <source>
        <strain evidence="1">CBS 161.51</strain>
    </source>
</reference>